<reference evidence="1 2" key="1">
    <citation type="journal article" date="2016" name="Nat. Commun.">
        <title>Thousands of microbial genomes shed light on interconnected biogeochemical processes in an aquifer system.</title>
        <authorList>
            <person name="Anantharaman K."/>
            <person name="Brown C.T."/>
            <person name="Hug L.A."/>
            <person name="Sharon I."/>
            <person name="Castelle C.J."/>
            <person name="Probst A.J."/>
            <person name="Thomas B.C."/>
            <person name="Singh A."/>
            <person name="Wilkins M.J."/>
            <person name="Karaoz U."/>
            <person name="Brodie E.L."/>
            <person name="Williams K.H."/>
            <person name="Hubbard S.S."/>
            <person name="Banfield J.F."/>
        </authorList>
    </citation>
    <scope>NUCLEOTIDE SEQUENCE [LARGE SCALE GENOMIC DNA]</scope>
</reference>
<sequence length="73" mass="8121">MSSGEAWQDWTERAIACPTEWEFGTRLEVAGREWVCMDRGGAIVIEDGIAWVDMLTPVGLFPHGTVLEATLVR</sequence>
<evidence type="ECO:0000313" key="1">
    <source>
        <dbReference type="EMBL" id="OGM10320.1"/>
    </source>
</evidence>
<dbReference type="AlphaFoldDB" id="A0A1F7X5D4"/>
<gene>
    <name evidence="1" type="ORF">A2Y68_02685</name>
</gene>
<comment type="caution">
    <text evidence="1">The sequence shown here is derived from an EMBL/GenBank/DDBJ whole genome shotgun (WGS) entry which is preliminary data.</text>
</comment>
<protein>
    <submittedName>
        <fullName evidence="1">Uncharacterized protein</fullName>
    </submittedName>
</protein>
<accession>A0A1F7X5D4</accession>
<evidence type="ECO:0000313" key="2">
    <source>
        <dbReference type="Proteomes" id="UP000176778"/>
    </source>
</evidence>
<organism evidence="1 2">
    <name type="scientific">Candidatus Woesebacteria bacterium RBG_13_46_13</name>
    <dbReference type="NCBI Taxonomy" id="1802479"/>
    <lineage>
        <taxon>Bacteria</taxon>
        <taxon>Candidatus Woeseibacteriota</taxon>
    </lineage>
</organism>
<proteinExistence type="predicted"/>
<name>A0A1F7X5D4_9BACT</name>
<dbReference type="EMBL" id="MGFR01000001">
    <property type="protein sequence ID" value="OGM10320.1"/>
    <property type="molecule type" value="Genomic_DNA"/>
</dbReference>
<dbReference type="Proteomes" id="UP000176778">
    <property type="component" value="Unassembled WGS sequence"/>
</dbReference>